<dbReference type="OrthoDB" id="9846288at2"/>
<sequence length="191" mass="20924">MNKISKYFTFMLAMVILTSSVFSSSVYASIMIGMKKITNTEIIYVEAEKGVIVPVEVTETIYTRDRGFSGLRSITRYSNSPKIGEYRTYKIKVSNEVMGLPLYTSGSLSALAKKKAAKAISAAITKKLGANFIPGLNFVSWILNTVAIANAVAGNKGLEVTIDMKYTEINMHKDGYSVRGWSAVGLSIDTY</sequence>
<dbReference type="Proteomes" id="UP000018227">
    <property type="component" value="Unassembled WGS sequence"/>
</dbReference>
<keyword evidence="2" id="KW-1185">Reference proteome</keyword>
<name>V2Z785_9FIRM</name>
<proteinExistence type="predicted"/>
<dbReference type="AlphaFoldDB" id="V2Z785"/>
<protein>
    <submittedName>
        <fullName evidence="1">Uncharacterized protein</fullName>
    </submittedName>
</protein>
<dbReference type="STRING" id="592026.GCWU0000282_001655"/>
<evidence type="ECO:0000313" key="1">
    <source>
        <dbReference type="EMBL" id="ESL02785.1"/>
    </source>
</evidence>
<dbReference type="RefSeq" id="WP_023354527.1">
    <property type="nucleotide sequence ID" value="NZ_KI535368.1"/>
</dbReference>
<gene>
    <name evidence="1" type="ORF">GCWU0000282_001655</name>
</gene>
<evidence type="ECO:0000313" key="2">
    <source>
        <dbReference type="Proteomes" id="UP000018227"/>
    </source>
</evidence>
<dbReference type="EMBL" id="ACIL03000013">
    <property type="protein sequence ID" value="ESL02785.1"/>
    <property type="molecule type" value="Genomic_DNA"/>
</dbReference>
<comment type="caution">
    <text evidence="1">The sequence shown here is derived from an EMBL/GenBank/DDBJ whole genome shotgun (WGS) entry which is preliminary data.</text>
</comment>
<accession>V2Z785</accession>
<reference evidence="1 2" key="1">
    <citation type="submission" date="2013-06" db="EMBL/GenBank/DDBJ databases">
        <authorList>
            <person name="Weinstock G."/>
            <person name="Sodergren E."/>
            <person name="Clifton S."/>
            <person name="Fulton L."/>
            <person name="Fulton B."/>
            <person name="Courtney L."/>
            <person name="Fronick C."/>
            <person name="Harrison M."/>
            <person name="Strong C."/>
            <person name="Farmer C."/>
            <person name="Delahaunty K."/>
            <person name="Markovic C."/>
            <person name="Hall O."/>
            <person name="Minx P."/>
            <person name="Tomlinson C."/>
            <person name="Mitreva M."/>
            <person name="Nelson J."/>
            <person name="Hou S."/>
            <person name="Wollam A."/>
            <person name="Pepin K.H."/>
            <person name="Johnson M."/>
            <person name="Bhonagiri V."/>
            <person name="Nash W.E."/>
            <person name="Warren W."/>
            <person name="Chinwalla A."/>
            <person name="Mardis E.R."/>
            <person name="Wilson R.K."/>
        </authorList>
    </citation>
    <scope>NUCLEOTIDE SEQUENCE [LARGE SCALE GENOMIC DNA]</scope>
    <source>
        <strain evidence="1 2">ATCC 51271</strain>
    </source>
</reference>
<organism evidence="1 2">
    <name type="scientific">Catonella morbi ATCC 51271</name>
    <dbReference type="NCBI Taxonomy" id="592026"/>
    <lineage>
        <taxon>Bacteria</taxon>
        <taxon>Bacillati</taxon>
        <taxon>Bacillota</taxon>
        <taxon>Clostridia</taxon>
        <taxon>Lachnospirales</taxon>
        <taxon>Lachnospiraceae</taxon>
        <taxon>Catonella</taxon>
    </lineage>
</organism>
<dbReference type="eggNOG" id="ENOG502ZIR0">
    <property type="taxonomic scope" value="Bacteria"/>
</dbReference>
<dbReference type="HOGENOM" id="CLU_1419183_0_0_9"/>